<dbReference type="Proteomes" id="UP000256373">
    <property type="component" value="Unassembled WGS sequence"/>
</dbReference>
<dbReference type="RefSeq" id="WP_115829351.1">
    <property type="nucleotide sequence ID" value="NZ_QNUL01000002.1"/>
</dbReference>
<organism evidence="1 2">
    <name type="scientific">Dyadobacter luteus</name>
    <dbReference type="NCBI Taxonomy" id="2259619"/>
    <lineage>
        <taxon>Bacteria</taxon>
        <taxon>Pseudomonadati</taxon>
        <taxon>Bacteroidota</taxon>
        <taxon>Cytophagia</taxon>
        <taxon>Cytophagales</taxon>
        <taxon>Spirosomataceae</taxon>
        <taxon>Dyadobacter</taxon>
    </lineage>
</organism>
<accession>A0A3D8YG34</accession>
<proteinExistence type="predicted"/>
<dbReference type="PROSITE" id="PS51257">
    <property type="entry name" value="PROKAR_LIPOPROTEIN"/>
    <property type="match status" value="1"/>
</dbReference>
<protein>
    <submittedName>
        <fullName evidence="1">Uncharacterized protein</fullName>
    </submittedName>
</protein>
<comment type="caution">
    <text evidence="1">The sequence shown here is derived from an EMBL/GenBank/DDBJ whole genome shotgun (WGS) entry which is preliminary data.</text>
</comment>
<dbReference type="EMBL" id="QNUL01000002">
    <property type="protein sequence ID" value="REA63603.1"/>
    <property type="molecule type" value="Genomic_DNA"/>
</dbReference>
<dbReference type="AlphaFoldDB" id="A0A3D8YG34"/>
<keyword evidence="2" id="KW-1185">Reference proteome</keyword>
<name>A0A3D8YG34_9BACT</name>
<gene>
    <name evidence="1" type="ORF">DSL64_03935</name>
</gene>
<evidence type="ECO:0000313" key="1">
    <source>
        <dbReference type="EMBL" id="REA63603.1"/>
    </source>
</evidence>
<sequence length="147" mass="16768">MKSWMFSALVPLVFACSKRNVILPDALLSVHPVFRDSTARHRQGYNLANGDHIPYDKQNLFLKQYLTEHLDSLGFIPADSSLGRIVRIVQNSKSFKPLPLPIKVLPFSEFGYVKTKGGKIIAYAMHTNCFHDFTNNRSYVPEQDTLR</sequence>
<evidence type="ECO:0000313" key="2">
    <source>
        <dbReference type="Proteomes" id="UP000256373"/>
    </source>
</evidence>
<dbReference type="OrthoDB" id="799779at2"/>
<reference evidence="1 2" key="1">
    <citation type="submission" date="2018-07" db="EMBL/GenBank/DDBJ databases">
        <title>Dyadobacter roseus sp. nov., isolated from rose rhizosphere soil.</title>
        <authorList>
            <person name="Chen L."/>
        </authorList>
    </citation>
    <scope>NUCLEOTIDE SEQUENCE [LARGE SCALE GENOMIC DNA]</scope>
    <source>
        <strain evidence="1 2">RS19</strain>
    </source>
</reference>